<organism evidence="1 2">
    <name type="scientific">Candidatus Ventrousia excrementavium</name>
    <dbReference type="NCBI Taxonomy" id="2840961"/>
    <lineage>
        <taxon>Bacteria</taxon>
        <taxon>Bacillati</taxon>
        <taxon>Bacillota</taxon>
        <taxon>Clostridia</taxon>
        <taxon>Eubacteriales</taxon>
        <taxon>Clostridiaceae</taxon>
        <taxon>Clostridiaceae incertae sedis</taxon>
        <taxon>Candidatus Ventrousia</taxon>
    </lineage>
</organism>
<accession>A0A9D1IX08</accession>
<dbReference type="EMBL" id="DVMR01000040">
    <property type="protein sequence ID" value="HIU43594.1"/>
    <property type="molecule type" value="Genomic_DNA"/>
</dbReference>
<evidence type="ECO:0000313" key="1">
    <source>
        <dbReference type="EMBL" id="HIU43594.1"/>
    </source>
</evidence>
<dbReference type="AlphaFoldDB" id="A0A9D1IX08"/>
<dbReference type="Proteomes" id="UP000824073">
    <property type="component" value="Unassembled WGS sequence"/>
</dbReference>
<proteinExistence type="predicted"/>
<evidence type="ECO:0000313" key="2">
    <source>
        <dbReference type="Proteomes" id="UP000824073"/>
    </source>
</evidence>
<reference evidence="1" key="1">
    <citation type="submission" date="2020-10" db="EMBL/GenBank/DDBJ databases">
        <authorList>
            <person name="Gilroy R."/>
        </authorList>
    </citation>
    <scope>NUCLEOTIDE SEQUENCE</scope>
    <source>
        <strain evidence="1">CHK191-8634</strain>
    </source>
</reference>
<comment type="caution">
    <text evidence="1">The sequence shown here is derived from an EMBL/GenBank/DDBJ whole genome shotgun (WGS) entry which is preliminary data.</text>
</comment>
<dbReference type="Gene3D" id="3.30.565.40">
    <property type="entry name" value="Fervidobacterium nodosum Rt17-B1 like"/>
    <property type="match status" value="1"/>
</dbReference>
<reference evidence="1" key="2">
    <citation type="journal article" date="2021" name="PeerJ">
        <title>Extensive microbial diversity within the chicken gut microbiome revealed by metagenomics and culture.</title>
        <authorList>
            <person name="Gilroy R."/>
            <person name="Ravi A."/>
            <person name="Getino M."/>
            <person name="Pursley I."/>
            <person name="Horton D.L."/>
            <person name="Alikhan N.F."/>
            <person name="Baker D."/>
            <person name="Gharbi K."/>
            <person name="Hall N."/>
            <person name="Watson M."/>
            <person name="Adriaenssens E.M."/>
            <person name="Foster-Nyarko E."/>
            <person name="Jarju S."/>
            <person name="Secka A."/>
            <person name="Antonio M."/>
            <person name="Oren A."/>
            <person name="Chaudhuri R.R."/>
            <person name="La Ragione R."/>
            <person name="Hildebrand F."/>
            <person name="Pallen M.J."/>
        </authorList>
    </citation>
    <scope>NUCLEOTIDE SEQUENCE</scope>
    <source>
        <strain evidence="1">CHK191-8634</strain>
    </source>
</reference>
<gene>
    <name evidence="1" type="ORF">IAB67_04770</name>
</gene>
<dbReference type="PROSITE" id="PS51257">
    <property type="entry name" value="PROKAR_LIPOPROTEIN"/>
    <property type="match status" value="1"/>
</dbReference>
<protein>
    <recommendedName>
        <fullName evidence="3">DUF3298 domain-containing protein</fullName>
    </recommendedName>
</protein>
<name>A0A9D1IX08_9CLOT</name>
<sequence>MNITRICRYIALLLSLLFLGGCTLFEFEPMEEVQQKEEDKTQLAVQSAEVEPETMVTDDLVFERTMATDSGVVLASYEAHLPQFAEDGAKSGVFQNINEFYQQEFEAFSADCDWIFLTLQEELGAGWNNITDERQPVTAEFGYEMFTLGEQYLSIVRDYTYTDTAGRQSVYYFAEVFDLATGWRLSFDTLFGDNTADAKTAVIEGLAGWCEENSLAFDTRETISADAVVEEFAMTDDEIIFCLEPFALSADDAQGRLVRLPLSGFEQWLP</sequence>
<evidence type="ECO:0008006" key="3">
    <source>
        <dbReference type="Google" id="ProtNLM"/>
    </source>
</evidence>